<evidence type="ECO:0000256" key="10">
    <source>
        <dbReference type="ARBA" id="ARBA00023004"/>
    </source>
</evidence>
<dbReference type="EMBL" id="JH930477">
    <property type="protein sequence ID" value="EKM50920.1"/>
    <property type="molecule type" value="Genomic_DNA"/>
</dbReference>
<keyword evidence="6" id="KW-0812">Transmembrane</keyword>
<dbReference type="InterPro" id="IPR001128">
    <property type="entry name" value="Cyt_P450"/>
</dbReference>
<keyword evidence="10 13" id="KW-0408">Iron</keyword>
<dbReference type="GO" id="GO:0004497">
    <property type="term" value="F:monooxygenase activity"/>
    <property type="evidence" value="ECO:0007669"/>
    <property type="project" value="UniProtKB-KW"/>
</dbReference>
<feature type="signal peptide" evidence="15">
    <location>
        <begin position="1"/>
        <end position="17"/>
    </location>
</feature>
<dbReference type="HOGENOM" id="CLU_001570_2_3_1"/>
<evidence type="ECO:0000313" key="17">
    <source>
        <dbReference type="Proteomes" id="UP000008370"/>
    </source>
</evidence>
<comment type="subcellular location">
    <subcellularLocation>
        <location evidence="2">Membrane</location>
        <topology evidence="2">Single-pass membrane protein</topology>
    </subcellularLocation>
</comment>
<name>K5VVU1_PHACS</name>
<dbReference type="GO" id="GO:0016705">
    <property type="term" value="F:oxidoreductase activity, acting on paired donors, with incorporation or reduction of molecular oxygen"/>
    <property type="evidence" value="ECO:0007669"/>
    <property type="project" value="InterPro"/>
</dbReference>
<dbReference type="PANTHER" id="PTHR46300:SF7">
    <property type="entry name" value="P450, PUTATIVE (EUROFUNG)-RELATED"/>
    <property type="match status" value="1"/>
</dbReference>
<evidence type="ECO:0000256" key="1">
    <source>
        <dbReference type="ARBA" id="ARBA00001971"/>
    </source>
</evidence>
<keyword evidence="8" id="KW-1133">Transmembrane helix</keyword>
<evidence type="ECO:0000256" key="3">
    <source>
        <dbReference type="ARBA" id="ARBA00005179"/>
    </source>
</evidence>
<dbReference type="GO" id="GO:0005506">
    <property type="term" value="F:iron ion binding"/>
    <property type="evidence" value="ECO:0007669"/>
    <property type="project" value="InterPro"/>
</dbReference>
<dbReference type="CDD" id="cd11065">
    <property type="entry name" value="CYP64-like"/>
    <property type="match status" value="1"/>
</dbReference>
<keyword evidence="5 13" id="KW-0349">Heme</keyword>
<keyword evidence="7 13" id="KW-0479">Metal-binding</keyword>
<protein>
    <recommendedName>
        <fullName evidence="18">Cytochrome P450</fullName>
    </recommendedName>
</protein>
<dbReference type="GO" id="GO:0020037">
    <property type="term" value="F:heme binding"/>
    <property type="evidence" value="ECO:0007669"/>
    <property type="project" value="InterPro"/>
</dbReference>
<comment type="similarity">
    <text evidence="4 14">Belongs to the cytochrome P450 family.</text>
</comment>
<evidence type="ECO:0000256" key="14">
    <source>
        <dbReference type="RuleBase" id="RU000461"/>
    </source>
</evidence>
<dbReference type="PRINTS" id="PR00463">
    <property type="entry name" value="EP450I"/>
</dbReference>
<evidence type="ECO:0000256" key="4">
    <source>
        <dbReference type="ARBA" id="ARBA00010617"/>
    </source>
</evidence>
<dbReference type="AlphaFoldDB" id="K5VVU1"/>
<dbReference type="InterPro" id="IPR036396">
    <property type="entry name" value="Cyt_P450_sf"/>
</dbReference>
<keyword evidence="17" id="KW-1185">Reference proteome</keyword>
<proteinExistence type="inferred from homology"/>
<dbReference type="OrthoDB" id="2789670at2759"/>
<dbReference type="RefSeq" id="XP_007400087.1">
    <property type="nucleotide sequence ID" value="XM_007400025.1"/>
</dbReference>
<evidence type="ECO:0000256" key="2">
    <source>
        <dbReference type="ARBA" id="ARBA00004167"/>
    </source>
</evidence>
<comment type="pathway">
    <text evidence="3">Secondary metabolite biosynthesis.</text>
</comment>
<evidence type="ECO:0000256" key="13">
    <source>
        <dbReference type="PIRSR" id="PIRSR602401-1"/>
    </source>
</evidence>
<evidence type="ECO:0000256" key="11">
    <source>
        <dbReference type="ARBA" id="ARBA00023033"/>
    </source>
</evidence>
<keyword evidence="15" id="KW-0732">Signal</keyword>
<feature type="binding site" description="axial binding residue" evidence="13">
    <location>
        <position position="446"/>
    </location>
    <ligand>
        <name>heme</name>
        <dbReference type="ChEBI" id="CHEBI:30413"/>
    </ligand>
    <ligandPart>
        <name>Fe</name>
        <dbReference type="ChEBI" id="CHEBI:18248"/>
    </ligandPart>
</feature>
<dbReference type="Pfam" id="PF00067">
    <property type="entry name" value="p450"/>
    <property type="match status" value="1"/>
</dbReference>
<evidence type="ECO:0008006" key="18">
    <source>
        <dbReference type="Google" id="ProtNLM"/>
    </source>
</evidence>
<evidence type="ECO:0000256" key="7">
    <source>
        <dbReference type="ARBA" id="ARBA00022723"/>
    </source>
</evidence>
<keyword evidence="11 14" id="KW-0503">Monooxygenase</keyword>
<sequence>MSLQLWAGCAVILLALASYRLRRRPTAIFPPGPPSKPVVGNILDVSPKAGWIKFTKYKDIYGEFKGLLWLSVADHLAGDLVFFHGLGNNLLVLNSMKAVQDLLEKRADIYSDRPAFTVVGELMGLGQSMPLLNYNEEWRAQRKLAHHALSPRAVKQYHVVQEDLAALLSKQILEDPEDFFSHVRLTASRLILSITYGLSVEQAEDEYITHAEDTMHMISNATLPGAFVCDLIPILKYSPSWVPFQKEAHAGREMIERLVTRPLEHVKKEMHAGTAPVSLTRDLLSSEVQGVNDKEHSIKWSAGSLYGAGGETTYATVLTCIMLMAMHPDKLKKAQDEIDHVVGVDRLPLISDRESLPYVEALIKEVMRWHPALPLSIARCTAKDDTYEGYTIPKGTIVMPNVWAIAMERTDQYDPTAFVPERFLNKKDDRFVDPTLWAFGFGRRVCPGRYLAENSVFILISTIVAIFDISLPENEELIVEFSKGLVSYPEPFKCCITPRSASKASQIIWRAAQSTI</sequence>
<dbReference type="SUPFAM" id="SSF48264">
    <property type="entry name" value="Cytochrome P450"/>
    <property type="match status" value="1"/>
</dbReference>
<dbReference type="PROSITE" id="PS00086">
    <property type="entry name" value="CYTOCHROME_P450"/>
    <property type="match status" value="1"/>
</dbReference>
<evidence type="ECO:0000256" key="9">
    <source>
        <dbReference type="ARBA" id="ARBA00023002"/>
    </source>
</evidence>
<evidence type="ECO:0000256" key="6">
    <source>
        <dbReference type="ARBA" id="ARBA00022692"/>
    </source>
</evidence>
<evidence type="ECO:0000313" key="16">
    <source>
        <dbReference type="EMBL" id="EKM50920.1"/>
    </source>
</evidence>
<dbReference type="Gene3D" id="1.10.630.10">
    <property type="entry name" value="Cytochrome P450"/>
    <property type="match status" value="1"/>
</dbReference>
<reference evidence="16 17" key="1">
    <citation type="journal article" date="2012" name="BMC Genomics">
        <title>Comparative genomics of the white-rot fungi, Phanerochaete carnosa and P. chrysosporium, to elucidate the genetic basis of the distinct wood types they colonize.</title>
        <authorList>
            <person name="Suzuki H."/>
            <person name="MacDonald J."/>
            <person name="Syed K."/>
            <person name="Salamov A."/>
            <person name="Hori C."/>
            <person name="Aerts A."/>
            <person name="Henrissat B."/>
            <person name="Wiebenga A."/>
            <person name="vanKuyk P.A."/>
            <person name="Barry K."/>
            <person name="Lindquist E."/>
            <person name="LaButti K."/>
            <person name="Lapidus A."/>
            <person name="Lucas S."/>
            <person name="Coutinho P."/>
            <person name="Gong Y."/>
            <person name="Samejima M."/>
            <person name="Mahadevan R."/>
            <person name="Abou-Zaid M."/>
            <person name="de Vries R.P."/>
            <person name="Igarashi K."/>
            <person name="Yadav J.S."/>
            <person name="Grigoriev I.V."/>
            <person name="Master E.R."/>
        </authorList>
    </citation>
    <scope>NUCLEOTIDE SEQUENCE [LARGE SCALE GENOMIC DNA]</scope>
    <source>
        <strain evidence="16 17">HHB-10118-sp</strain>
    </source>
</reference>
<dbReference type="InParanoid" id="K5VVU1"/>
<gene>
    <name evidence="16" type="ORF">PHACADRAFT_151345</name>
</gene>
<dbReference type="PANTHER" id="PTHR46300">
    <property type="entry name" value="P450, PUTATIVE (EUROFUNG)-RELATED-RELATED"/>
    <property type="match status" value="1"/>
</dbReference>
<evidence type="ECO:0000256" key="15">
    <source>
        <dbReference type="SAM" id="SignalP"/>
    </source>
</evidence>
<dbReference type="InterPro" id="IPR017972">
    <property type="entry name" value="Cyt_P450_CS"/>
</dbReference>
<dbReference type="InterPro" id="IPR002401">
    <property type="entry name" value="Cyt_P450_E_grp-I"/>
</dbReference>
<dbReference type="PRINTS" id="PR00385">
    <property type="entry name" value="P450"/>
</dbReference>
<feature type="chain" id="PRO_5003885177" description="Cytochrome P450" evidence="15">
    <location>
        <begin position="18"/>
        <end position="516"/>
    </location>
</feature>
<dbReference type="Proteomes" id="UP000008370">
    <property type="component" value="Unassembled WGS sequence"/>
</dbReference>
<evidence type="ECO:0000256" key="8">
    <source>
        <dbReference type="ARBA" id="ARBA00022989"/>
    </source>
</evidence>
<accession>K5VVU1</accession>
<comment type="cofactor">
    <cofactor evidence="1 13">
        <name>heme</name>
        <dbReference type="ChEBI" id="CHEBI:30413"/>
    </cofactor>
</comment>
<evidence type="ECO:0000256" key="5">
    <source>
        <dbReference type="ARBA" id="ARBA00022617"/>
    </source>
</evidence>
<dbReference type="KEGG" id="pco:PHACADRAFT_151345"/>
<dbReference type="GeneID" id="18908871"/>
<keyword evidence="9 14" id="KW-0560">Oxidoreductase</keyword>
<dbReference type="GO" id="GO:0016020">
    <property type="term" value="C:membrane"/>
    <property type="evidence" value="ECO:0007669"/>
    <property type="project" value="UniProtKB-SubCell"/>
</dbReference>
<dbReference type="InterPro" id="IPR050364">
    <property type="entry name" value="Cytochrome_P450_fung"/>
</dbReference>
<keyword evidence="12" id="KW-0472">Membrane</keyword>
<evidence type="ECO:0000256" key="12">
    <source>
        <dbReference type="ARBA" id="ARBA00023136"/>
    </source>
</evidence>
<organism evidence="16 17">
    <name type="scientific">Phanerochaete carnosa (strain HHB-10118-sp)</name>
    <name type="common">White-rot fungus</name>
    <name type="synonym">Peniophora carnosa</name>
    <dbReference type="NCBI Taxonomy" id="650164"/>
    <lineage>
        <taxon>Eukaryota</taxon>
        <taxon>Fungi</taxon>
        <taxon>Dikarya</taxon>
        <taxon>Basidiomycota</taxon>
        <taxon>Agaricomycotina</taxon>
        <taxon>Agaricomycetes</taxon>
        <taxon>Polyporales</taxon>
        <taxon>Phanerochaetaceae</taxon>
        <taxon>Phanerochaete</taxon>
    </lineage>
</organism>